<feature type="domain" description="ABC transporter" evidence="6">
    <location>
        <begin position="10"/>
        <end position="261"/>
    </location>
</feature>
<accession>A0A3B0TGT0</accession>
<evidence type="ECO:0000256" key="4">
    <source>
        <dbReference type="ARBA" id="ARBA00022840"/>
    </source>
</evidence>
<evidence type="ECO:0000256" key="5">
    <source>
        <dbReference type="SAM" id="MobiDB-lite"/>
    </source>
</evidence>
<dbReference type="Pfam" id="PF00005">
    <property type="entry name" value="ABC_tran"/>
    <property type="match status" value="1"/>
</dbReference>
<dbReference type="GO" id="GO:0015833">
    <property type="term" value="P:peptide transport"/>
    <property type="evidence" value="ECO:0007669"/>
    <property type="project" value="InterPro"/>
</dbReference>
<dbReference type="GO" id="GO:0016887">
    <property type="term" value="F:ATP hydrolysis activity"/>
    <property type="evidence" value="ECO:0007669"/>
    <property type="project" value="InterPro"/>
</dbReference>
<dbReference type="AlphaFoldDB" id="A0A3B0TGT0"/>
<dbReference type="InterPro" id="IPR003593">
    <property type="entry name" value="AAA+_ATPase"/>
</dbReference>
<reference evidence="7" key="1">
    <citation type="submission" date="2018-06" db="EMBL/GenBank/DDBJ databases">
        <authorList>
            <person name="Zhirakovskaya E."/>
        </authorList>
    </citation>
    <scope>NUCLEOTIDE SEQUENCE</scope>
</reference>
<dbReference type="PANTHER" id="PTHR43776">
    <property type="entry name" value="TRANSPORT ATP-BINDING PROTEIN"/>
    <property type="match status" value="1"/>
</dbReference>
<dbReference type="InterPro" id="IPR003439">
    <property type="entry name" value="ABC_transporter-like_ATP-bd"/>
</dbReference>
<dbReference type="InterPro" id="IPR050319">
    <property type="entry name" value="ABC_transp_ATP-bind"/>
</dbReference>
<feature type="region of interest" description="Disordered" evidence="5">
    <location>
        <begin position="263"/>
        <end position="288"/>
    </location>
</feature>
<name>A0A3B0TGT0_9ZZZZ</name>
<comment type="similarity">
    <text evidence="1">Belongs to the ABC transporter superfamily.</text>
</comment>
<dbReference type="FunFam" id="3.40.50.300:FF:000016">
    <property type="entry name" value="Oligopeptide ABC transporter ATP-binding component"/>
    <property type="match status" value="1"/>
</dbReference>
<keyword evidence="3" id="KW-0547">Nucleotide-binding</keyword>
<evidence type="ECO:0000313" key="7">
    <source>
        <dbReference type="EMBL" id="VAW12507.1"/>
    </source>
</evidence>
<dbReference type="InterPro" id="IPR013563">
    <property type="entry name" value="Oligopep_ABC_C"/>
</dbReference>
<keyword evidence="2" id="KW-0813">Transport</keyword>
<dbReference type="GO" id="GO:0005524">
    <property type="term" value="F:ATP binding"/>
    <property type="evidence" value="ECO:0007669"/>
    <property type="project" value="UniProtKB-KW"/>
</dbReference>
<organism evidence="7">
    <name type="scientific">hydrothermal vent metagenome</name>
    <dbReference type="NCBI Taxonomy" id="652676"/>
    <lineage>
        <taxon>unclassified sequences</taxon>
        <taxon>metagenomes</taxon>
        <taxon>ecological metagenomes</taxon>
    </lineage>
</organism>
<dbReference type="PROSITE" id="PS00211">
    <property type="entry name" value="ABC_TRANSPORTER_1"/>
    <property type="match status" value="1"/>
</dbReference>
<evidence type="ECO:0000256" key="1">
    <source>
        <dbReference type="ARBA" id="ARBA00005417"/>
    </source>
</evidence>
<keyword evidence="4 7" id="KW-0067">ATP-binding</keyword>
<dbReference type="Pfam" id="PF08352">
    <property type="entry name" value="oligo_HPY"/>
    <property type="match status" value="1"/>
</dbReference>
<dbReference type="EMBL" id="UOEM01000046">
    <property type="protein sequence ID" value="VAW12507.1"/>
    <property type="molecule type" value="Genomic_DNA"/>
</dbReference>
<gene>
    <name evidence="7" type="ORF">MNBD_ALPHA09-24</name>
</gene>
<dbReference type="GO" id="GO:0055085">
    <property type="term" value="P:transmembrane transport"/>
    <property type="evidence" value="ECO:0007669"/>
    <property type="project" value="UniProtKB-ARBA"/>
</dbReference>
<dbReference type="SUPFAM" id="SSF52540">
    <property type="entry name" value="P-loop containing nucleoside triphosphate hydrolases"/>
    <property type="match status" value="1"/>
</dbReference>
<dbReference type="SMART" id="SM00382">
    <property type="entry name" value="AAA"/>
    <property type="match status" value="1"/>
</dbReference>
<evidence type="ECO:0000256" key="3">
    <source>
        <dbReference type="ARBA" id="ARBA00022741"/>
    </source>
</evidence>
<sequence length="326" mass="36093">MAAPTQTPLLEAVHLVRDYPRPRQGLFERPSVSRALGGVSLTIQRGSSLGLIGESGSGKSTLARMVVALEKPDVGTVRLDGEDLFAASPLRLRTLRRRLAMVFQDPYGSLDPRHPILRIVEEPLRGLERRLGRAERMARVEAVVKSVGLRPEILARYPHEFSGGQRQRIAIARALITEPELIVADEAVSALDVSIQAQILNLMMDLKQTAHLTYLFISHDLNVVRHVTEQVAVLYQGRIVERGPTGEVFANPAHPYTQSLIEAVPKPDPRTRRRPKPPPPDAKLRAGRRACSFSPRCPKANDRCRSEDPDLVAVAAGREASCFFPR</sequence>
<dbReference type="PANTHER" id="PTHR43776:SF7">
    <property type="entry name" value="D,D-DIPEPTIDE TRANSPORT ATP-BINDING PROTEIN DDPF-RELATED"/>
    <property type="match status" value="1"/>
</dbReference>
<evidence type="ECO:0000256" key="2">
    <source>
        <dbReference type="ARBA" id="ARBA00022448"/>
    </source>
</evidence>
<dbReference type="PROSITE" id="PS50893">
    <property type="entry name" value="ABC_TRANSPORTER_2"/>
    <property type="match status" value="1"/>
</dbReference>
<evidence type="ECO:0000259" key="6">
    <source>
        <dbReference type="PROSITE" id="PS50893"/>
    </source>
</evidence>
<proteinExistence type="inferred from homology"/>
<dbReference type="NCBIfam" id="TIGR01727">
    <property type="entry name" value="oligo_HPY"/>
    <property type="match status" value="1"/>
</dbReference>
<dbReference type="CDD" id="cd03257">
    <property type="entry name" value="ABC_NikE_OppD_transporters"/>
    <property type="match status" value="1"/>
</dbReference>
<dbReference type="Gene3D" id="3.40.50.300">
    <property type="entry name" value="P-loop containing nucleotide triphosphate hydrolases"/>
    <property type="match status" value="1"/>
</dbReference>
<dbReference type="InterPro" id="IPR017871">
    <property type="entry name" value="ABC_transporter-like_CS"/>
</dbReference>
<dbReference type="InterPro" id="IPR027417">
    <property type="entry name" value="P-loop_NTPase"/>
</dbReference>
<protein>
    <submittedName>
        <fullName evidence="7">Oligopeptide transport ATP-binding protein OppF (TC 3.A.1.5.1)</fullName>
    </submittedName>
</protein>